<evidence type="ECO:0000256" key="2">
    <source>
        <dbReference type="ARBA" id="ARBA00009810"/>
    </source>
</evidence>
<dbReference type="InterPro" id="IPR036942">
    <property type="entry name" value="Beta-barrel_TonB_sf"/>
</dbReference>
<evidence type="ECO:0000256" key="11">
    <source>
        <dbReference type="PROSITE-ProRule" id="PRU01360"/>
    </source>
</evidence>
<dbReference type="OrthoDB" id="9764669at2"/>
<protein>
    <submittedName>
        <fullName evidence="16">TonB-dependent receptor</fullName>
    </submittedName>
</protein>
<dbReference type="InterPro" id="IPR039426">
    <property type="entry name" value="TonB-dep_rcpt-like"/>
</dbReference>
<keyword evidence="10 11" id="KW-0998">Cell outer membrane</keyword>
<dbReference type="EMBL" id="CP034464">
    <property type="protein sequence ID" value="AZP11059.1"/>
    <property type="molecule type" value="Genomic_DNA"/>
</dbReference>
<keyword evidence="6 13" id="KW-0732">Signal</keyword>
<comment type="similarity">
    <text evidence="2 11 12">Belongs to the TonB-dependent receptor family.</text>
</comment>
<dbReference type="GO" id="GO:0009279">
    <property type="term" value="C:cell outer membrane"/>
    <property type="evidence" value="ECO:0007669"/>
    <property type="project" value="UniProtKB-SubCell"/>
</dbReference>
<dbReference type="RefSeq" id="WP_126126458.1">
    <property type="nucleotide sequence ID" value="NZ_CP034464.1"/>
</dbReference>
<dbReference type="PANTHER" id="PTHR30069">
    <property type="entry name" value="TONB-DEPENDENT OUTER MEMBRANE RECEPTOR"/>
    <property type="match status" value="1"/>
</dbReference>
<dbReference type="Gene3D" id="2.170.130.10">
    <property type="entry name" value="TonB-dependent receptor, plug domain"/>
    <property type="match status" value="1"/>
</dbReference>
<evidence type="ECO:0000256" key="7">
    <source>
        <dbReference type="ARBA" id="ARBA00023077"/>
    </source>
</evidence>
<evidence type="ECO:0000256" key="3">
    <source>
        <dbReference type="ARBA" id="ARBA00022448"/>
    </source>
</evidence>
<feature type="domain" description="TonB-dependent receptor-like beta-barrel" evidence="14">
    <location>
        <begin position="301"/>
        <end position="752"/>
    </location>
</feature>
<dbReference type="InterPro" id="IPR000531">
    <property type="entry name" value="Beta-barrel_TonB"/>
</dbReference>
<feature type="domain" description="TonB-dependent receptor plug" evidence="15">
    <location>
        <begin position="95"/>
        <end position="196"/>
    </location>
</feature>
<dbReference type="InterPro" id="IPR037066">
    <property type="entry name" value="Plug_dom_sf"/>
</dbReference>
<dbReference type="PROSITE" id="PS52016">
    <property type="entry name" value="TONB_DEPENDENT_REC_3"/>
    <property type="match status" value="1"/>
</dbReference>
<dbReference type="GO" id="GO:0015344">
    <property type="term" value="F:siderophore uptake transmembrane transporter activity"/>
    <property type="evidence" value="ECO:0007669"/>
    <property type="project" value="TreeGrafter"/>
</dbReference>
<keyword evidence="3 11" id="KW-0813">Transport</keyword>
<evidence type="ECO:0000256" key="1">
    <source>
        <dbReference type="ARBA" id="ARBA00004571"/>
    </source>
</evidence>
<dbReference type="Pfam" id="PF00593">
    <property type="entry name" value="TonB_dep_Rec_b-barrel"/>
    <property type="match status" value="1"/>
</dbReference>
<evidence type="ECO:0000256" key="9">
    <source>
        <dbReference type="ARBA" id="ARBA00023170"/>
    </source>
</evidence>
<keyword evidence="17" id="KW-1185">Reference proteome</keyword>
<name>A0A3Q9BNQ0_9BURK</name>
<dbReference type="Proteomes" id="UP000275663">
    <property type="component" value="Chromosome"/>
</dbReference>
<evidence type="ECO:0000259" key="14">
    <source>
        <dbReference type="Pfam" id="PF00593"/>
    </source>
</evidence>
<evidence type="ECO:0000256" key="4">
    <source>
        <dbReference type="ARBA" id="ARBA00022452"/>
    </source>
</evidence>
<feature type="chain" id="PRO_5018600464" evidence="13">
    <location>
        <begin position="48"/>
        <end position="796"/>
    </location>
</feature>
<keyword evidence="9 16" id="KW-0675">Receptor</keyword>
<evidence type="ECO:0000256" key="8">
    <source>
        <dbReference type="ARBA" id="ARBA00023136"/>
    </source>
</evidence>
<evidence type="ECO:0000313" key="16">
    <source>
        <dbReference type="EMBL" id="AZP11059.1"/>
    </source>
</evidence>
<dbReference type="InterPro" id="IPR012910">
    <property type="entry name" value="Plug_dom"/>
</dbReference>
<comment type="subcellular location">
    <subcellularLocation>
        <location evidence="1 11">Cell outer membrane</location>
        <topology evidence="1 11">Multi-pass membrane protein</topology>
    </subcellularLocation>
</comment>
<keyword evidence="8 11" id="KW-0472">Membrane</keyword>
<proteinExistence type="inferred from homology"/>
<dbReference type="Pfam" id="PF07715">
    <property type="entry name" value="Plug"/>
    <property type="match status" value="1"/>
</dbReference>
<dbReference type="AlphaFoldDB" id="A0A3Q9BNQ0"/>
<keyword evidence="7 12" id="KW-0798">TonB box</keyword>
<evidence type="ECO:0000256" key="6">
    <source>
        <dbReference type="ARBA" id="ARBA00022729"/>
    </source>
</evidence>
<evidence type="ECO:0000256" key="10">
    <source>
        <dbReference type="ARBA" id="ARBA00023237"/>
    </source>
</evidence>
<dbReference type="Gene3D" id="2.40.170.20">
    <property type="entry name" value="TonB-dependent receptor, beta-barrel domain"/>
    <property type="match status" value="1"/>
</dbReference>
<evidence type="ECO:0000256" key="13">
    <source>
        <dbReference type="SAM" id="SignalP"/>
    </source>
</evidence>
<sequence>MLVSASRVSGATAFRLNRTSISTLHVTPVLASALAALALLAPVLVHAQSAATAETVAGDAKAAQTGKADVRINLPEITVQAQKERVESGGRNVRLDSDDLQRRNAGDMAGMARYESLISVPGAASGSGNIWDGAGNTGFNIRGVEGNRVSIALDGIAMPDAAAKPDANSLNSFGVGRDYFDPETLRQVRFSSGSSAGSEAVPGLAGSVALGSKAPQDFLSADKSTYFGYAANHNSSDTSLMQAVTGAARSGALQGLAMYVHRKGQQRQTYEAVLQNPDEWSSDAVLAKLQWALNPANNFELTLDSFQSDHQRRFLNKLSPAYPAGAQQDSHTERRRLSLAHQLSSPDFIGFDHLQTLLYSQKARVDDLTRAQNISRGISSSRNIRTSYINDSLGLVLNADKRIGTQHQLSYGLNFEQIESSRPWLDDRTITASGVHQITQKNRMADVTTTQWTASLADDFRFDLAGYSATLSPALRAQYRNMSPKNLANYVIAVPQAAQEIKEDSAHAITPSLGLNVTLFTGFEAYAQYAQGARLPTAAERTGTYDSFSYTGAGAGYAVLGNPALKKERSDAFELGVRGAISKGVQFNASIFNTQYRDFIEYVAQPIDPIHYPTISYGLYRPENIGRVHTWGGEMSSRFELGVWSPSLAGFSLNLAAGLARGKAENTTTGKHGELASSLPAKGTLTIAYDDAAQRFGASLSAVRVNGKQAKDDVISGDTLAHFAVPASTVMDLSGYWNITKNAKLILGIYNLSDQKYWDYASVRGLAADTNVLAHSEIERQSMPGRNFSARLNLNF</sequence>
<dbReference type="KEGG" id="upv:EJN92_02950"/>
<feature type="signal peptide" evidence="13">
    <location>
        <begin position="1"/>
        <end position="47"/>
    </location>
</feature>
<evidence type="ECO:0000259" key="15">
    <source>
        <dbReference type="Pfam" id="PF07715"/>
    </source>
</evidence>
<gene>
    <name evidence="16" type="ORF">EJN92_02950</name>
</gene>
<dbReference type="GO" id="GO:0044718">
    <property type="term" value="P:siderophore transmembrane transport"/>
    <property type="evidence" value="ECO:0007669"/>
    <property type="project" value="TreeGrafter"/>
</dbReference>
<evidence type="ECO:0000256" key="5">
    <source>
        <dbReference type="ARBA" id="ARBA00022692"/>
    </source>
</evidence>
<accession>A0A3Q9BNQ0</accession>
<keyword evidence="4 11" id="KW-1134">Transmembrane beta strand</keyword>
<evidence type="ECO:0000313" key="17">
    <source>
        <dbReference type="Proteomes" id="UP000275663"/>
    </source>
</evidence>
<evidence type="ECO:0000256" key="12">
    <source>
        <dbReference type="RuleBase" id="RU003357"/>
    </source>
</evidence>
<reference evidence="16 17" key="1">
    <citation type="journal article" date="2011" name="Int. J. Syst. Evol. Microbiol.">
        <title>Description of Undibacterium oligocarboniphilum sp. nov., isolated from purified water, and Undibacterium pigrum strain CCUG 49012 as the type strain of Undibacterium parvum sp. nov., and emended descriptions of the genus Undibacterium and the species Undibacterium pigrum.</title>
        <authorList>
            <person name="Eder W."/>
            <person name="Wanner G."/>
            <person name="Ludwig W."/>
            <person name="Busse H.J."/>
            <person name="Ziemke-Kageler F."/>
            <person name="Lang E."/>
        </authorList>
    </citation>
    <scope>NUCLEOTIDE SEQUENCE [LARGE SCALE GENOMIC DNA]</scope>
    <source>
        <strain evidence="16 17">DSM 23061</strain>
    </source>
</reference>
<dbReference type="SUPFAM" id="SSF56935">
    <property type="entry name" value="Porins"/>
    <property type="match status" value="1"/>
</dbReference>
<organism evidence="16 17">
    <name type="scientific">Undibacterium parvum</name>
    <dbReference type="NCBI Taxonomy" id="401471"/>
    <lineage>
        <taxon>Bacteria</taxon>
        <taxon>Pseudomonadati</taxon>
        <taxon>Pseudomonadota</taxon>
        <taxon>Betaproteobacteria</taxon>
        <taxon>Burkholderiales</taxon>
        <taxon>Oxalobacteraceae</taxon>
        <taxon>Undibacterium</taxon>
    </lineage>
</organism>
<dbReference type="PANTHER" id="PTHR30069:SF29">
    <property type="entry name" value="HEMOGLOBIN AND HEMOGLOBIN-HAPTOGLOBIN-BINDING PROTEIN 1-RELATED"/>
    <property type="match status" value="1"/>
</dbReference>
<keyword evidence="5 11" id="KW-0812">Transmembrane</keyword>